<protein>
    <recommendedName>
        <fullName evidence="2">Glycoside hydrolase 131 catalytic N-terminal domain-containing protein</fullName>
    </recommendedName>
</protein>
<dbReference type="Pfam" id="PF18271">
    <property type="entry name" value="GH131_N"/>
    <property type="match status" value="1"/>
</dbReference>
<dbReference type="PANTHER" id="PTHR34612">
    <property type="entry name" value="GH131_N DOMAIN-CONTAINING PROTEIN"/>
    <property type="match status" value="1"/>
</dbReference>
<organism evidence="3 4">
    <name type="scientific">Amylocarpus encephaloides</name>
    <dbReference type="NCBI Taxonomy" id="45428"/>
    <lineage>
        <taxon>Eukaryota</taxon>
        <taxon>Fungi</taxon>
        <taxon>Dikarya</taxon>
        <taxon>Ascomycota</taxon>
        <taxon>Pezizomycotina</taxon>
        <taxon>Leotiomycetes</taxon>
        <taxon>Helotiales</taxon>
        <taxon>Helotiales incertae sedis</taxon>
        <taxon>Amylocarpus</taxon>
    </lineage>
</organism>
<sequence length="293" mass="30885">MTLIKNTFSALVWTSSALAQKCPVALEGRIPAGSTPATFDITASPFDSKNVKGQNLTFAEIIQLPTNLSASLFDTNNTIPLLLTLSGQSIFAPSADNIQTGFRRCELLPATNNGTDASTLGQKIIHFSVMKDDTKPLNTTHGYQMVFLESADFSTNQIVVKTGTISGLEGKVAQGETLVVEGNINTDAGVIFEAAFSGGGVWHNFGLVMDFDANTTQVLYSQNSVSLAAVTQPVANDISGQGQYHFGLLKKPSGDNITDVTKEGFQPSGINEGVFYGGLFVEEGAGGCLSLSA</sequence>
<feature type="domain" description="Glycoside hydrolase 131 catalytic N-terminal" evidence="2">
    <location>
        <begin position="25"/>
        <end position="287"/>
    </location>
</feature>
<accession>A0A9P7Y7U4</accession>
<dbReference type="InterPro" id="IPR041524">
    <property type="entry name" value="GH131_N"/>
</dbReference>
<dbReference type="PANTHER" id="PTHR34612:SF2">
    <property type="entry name" value="GLYCOSIDE HYDROLASE 131 CATALYTIC N-TERMINAL DOMAIN-CONTAINING PROTEIN"/>
    <property type="match status" value="1"/>
</dbReference>
<evidence type="ECO:0000256" key="1">
    <source>
        <dbReference type="SAM" id="SignalP"/>
    </source>
</evidence>
<feature type="chain" id="PRO_5040225073" description="Glycoside hydrolase 131 catalytic N-terminal domain-containing protein" evidence="1">
    <location>
        <begin position="20"/>
        <end position="293"/>
    </location>
</feature>
<gene>
    <name evidence="3" type="ORF">BJ875DRAFT_434820</name>
</gene>
<dbReference type="OrthoDB" id="5283326at2759"/>
<evidence type="ECO:0000313" key="4">
    <source>
        <dbReference type="Proteomes" id="UP000824998"/>
    </source>
</evidence>
<evidence type="ECO:0000313" key="3">
    <source>
        <dbReference type="EMBL" id="KAG9228729.1"/>
    </source>
</evidence>
<keyword evidence="4" id="KW-1185">Reference proteome</keyword>
<comment type="caution">
    <text evidence="3">The sequence shown here is derived from an EMBL/GenBank/DDBJ whole genome shotgun (WGS) entry which is preliminary data.</text>
</comment>
<name>A0A9P7Y7U4_9HELO</name>
<reference evidence="3" key="1">
    <citation type="journal article" date="2021" name="IMA Fungus">
        <title>Genomic characterization of three marine fungi, including Emericellopsis atlantica sp. nov. with signatures of a generalist lifestyle and marine biomass degradation.</title>
        <authorList>
            <person name="Hagestad O.C."/>
            <person name="Hou L."/>
            <person name="Andersen J.H."/>
            <person name="Hansen E.H."/>
            <person name="Altermark B."/>
            <person name="Li C."/>
            <person name="Kuhnert E."/>
            <person name="Cox R.J."/>
            <person name="Crous P.W."/>
            <person name="Spatafora J.W."/>
            <person name="Lail K."/>
            <person name="Amirebrahimi M."/>
            <person name="Lipzen A."/>
            <person name="Pangilinan J."/>
            <person name="Andreopoulos W."/>
            <person name="Hayes R.D."/>
            <person name="Ng V."/>
            <person name="Grigoriev I.V."/>
            <person name="Jackson S.A."/>
            <person name="Sutton T.D.S."/>
            <person name="Dobson A.D.W."/>
            <person name="Rama T."/>
        </authorList>
    </citation>
    <scope>NUCLEOTIDE SEQUENCE</scope>
    <source>
        <strain evidence="3">TRa018bII</strain>
    </source>
</reference>
<evidence type="ECO:0000259" key="2">
    <source>
        <dbReference type="Pfam" id="PF18271"/>
    </source>
</evidence>
<dbReference type="AlphaFoldDB" id="A0A9P7Y7U4"/>
<dbReference type="EMBL" id="MU251870">
    <property type="protein sequence ID" value="KAG9228729.1"/>
    <property type="molecule type" value="Genomic_DNA"/>
</dbReference>
<dbReference type="Proteomes" id="UP000824998">
    <property type="component" value="Unassembled WGS sequence"/>
</dbReference>
<feature type="signal peptide" evidence="1">
    <location>
        <begin position="1"/>
        <end position="19"/>
    </location>
</feature>
<proteinExistence type="predicted"/>
<keyword evidence="1" id="KW-0732">Signal</keyword>
<dbReference type="Gene3D" id="2.60.120.1160">
    <property type="match status" value="1"/>
</dbReference>